<feature type="compositionally biased region" description="Polar residues" evidence="1">
    <location>
        <begin position="339"/>
        <end position="358"/>
    </location>
</feature>
<feature type="compositionally biased region" description="Basic and acidic residues" evidence="1">
    <location>
        <begin position="36"/>
        <end position="48"/>
    </location>
</feature>
<feature type="compositionally biased region" description="Gly residues" evidence="1">
    <location>
        <begin position="184"/>
        <end position="193"/>
    </location>
</feature>
<dbReference type="Proteomes" id="UP000030752">
    <property type="component" value="Unassembled WGS sequence"/>
</dbReference>
<feature type="region of interest" description="Disordered" evidence="1">
    <location>
        <begin position="32"/>
        <end position="113"/>
    </location>
</feature>
<gene>
    <name evidence="2" type="ORF">HMPREF1541_06336</name>
</gene>
<dbReference type="EMBL" id="KB822722">
    <property type="protein sequence ID" value="ETN38305.1"/>
    <property type="molecule type" value="Genomic_DNA"/>
</dbReference>
<feature type="region of interest" description="Disordered" evidence="1">
    <location>
        <begin position="184"/>
        <end position="296"/>
    </location>
</feature>
<proteinExistence type="predicted"/>
<protein>
    <submittedName>
        <fullName evidence="2">Uncharacterized protein</fullName>
    </submittedName>
</protein>
<feature type="region of interest" description="Disordered" evidence="1">
    <location>
        <begin position="327"/>
        <end position="470"/>
    </location>
</feature>
<accession>W2RPR7</accession>
<feature type="compositionally biased region" description="Basic and acidic residues" evidence="1">
    <location>
        <begin position="451"/>
        <end position="463"/>
    </location>
</feature>
<name>W2RPR7_CYPE1</name>
<keyword evidence="3" id="KW-1185">Reference proteome</keyword>
<dbReference type="AlphaFoldDB" id="W2RPR7"/>
<feature type="region of interest" description="Disordered" evidence="1">
    <location>
        <begin position="1"/>
        <end position="20"/>
    </location>
</feature>
<sequence>MTRRKRTPPPSPRPSRAFQIPASLQQLSALSASLARRAEPSGEQRNSEVVRQAQALTGGEPSRDKGHSQQGQESRRQTPKNRGLRWKFEQQGFPEDQKWLPSSQNARSAGHATFLQRRALEAQAGTGSNGAGGRVEAVNAATGAGSTGDSVGVSGSNPQAMSTLKVRLDGRMTVNPEKAVRGVIGVGVGGSGSGDSEPGPSKKRKIEFVELQRRNFSDTQSRVRPTPTKPASKVYDKEVEARRQMIMARLREQGSPAVGEEQRPRSATGLNMIDPALGGQPRRSPDDGSQHNALSLSSDQARIAALIAEKRRINEASGQMQRLLELRKEHQRKLGDGASNGTMAPNASSPAGIVQQSGGPVLAPRFSFSHVPPRPAALPPLPPFPGSVDVLGRAQDPGESDEDAPGEEDTPVERQPAPDHMSTLNTDPGDLRALFSTPILSPRPPLLGRNPGDDAYRERHAVEEGVEPESPSAQLLMALANATPPPQGFYTPIISGASAHRAP</sequence>
<feature type="compositionally biased region" description="Pro residues" evidence="1">
    <location>
        <begin position="372"/>
        <end position="385"/>
    </location>
</feature>
<evidence type="ECO:0000256" key="1">
    <source>
        <dbReference type="SAM" id="MobiDB-lite"/>
    </source>
</evidence>
<dbReference type="GeneID" id="19973675"/>
<dbReference type="InParanoid" id="W2RPR7"/>
<evidence type="ECO:0000313" key="3">
    <source>
        <dbReference type="Proteomes" id="UP000030752"/>
    </source>
</evidence>
<feature type="compositionally biased region" description="Basic and acidic residues" evidence="1">
    <location>
        <begin position="206"/>
        <end position="216"/>
    </location>
</feature>
<organism evidence="2 3">
    <name type="scientific">Cyphellophora europaea (strain CBS 101466)</name>
    <name type="common">Phialophora europaea</name>
    <dbReference type="NCBI Taxonomy" id="1220924"/>
    <lineage>
        <taxon>Eukaryota</taxon>
        <taxon>Fungi</taxon>
        <taxon>Dikarya</taxon>
        <taxon>Ascomycota</taxon>
        <taxon>Pezizomycotina</taxon>
        <taxon>Eurotiomycetes</taxon>
        <taxon>Chaetothyriomycetidae</taxon>
        <taxon>Chaetothyriales</taxon>
        <taxon>Cyphellophoraceae</taxon>
        <taxon>Cyphellophora</taxon>
    </lineage>
</organism>
<dbReference type="RefSeq" id="XP_008718894.1">
    <property type="nucleotide sequence ID" value="XM_008720672.1"/>
</dbReference>
<evidence type="ECO:0000313" key="2">
    <source>
        <dbReference type="EMBL" id="ETN38305.1"/>
    </source>
</evidence>
<feature type="compositionally biased region" description="Acidic residues" evidence="1">
    <location>
        <begin position="398"/>
        <end position="410"/>
    </location>
</feature>
<dbReference type="VEuPathDB" id="FungiDB:HMPREF1541_06336"/>
<dbReference type="HOGENOM" id="CLU_541870_0_0_1"/>
<feature type="compositionally biased region" description="Basic and acidic residues" evidence="1">
    <location>
        <begin position="234"/>
        <end position="243"/>
    </location>
</feature>
<reference evidence="2 3" key="1">
    <citation type="submission" date="2013-03" db="EMBL/GenBank/DDBJ databases">
        <title>The Genome Sequence of Phialophora europaea CBS 101466.</title>
        <authorList>
            <consortium name="The Broad Institute Genomics Platform"/>
            <person name="Cuomo C."/>
            <person name="de Hoog S."/>
            <person name="Gorbushina A."/>
            <person name="Walker B."/>
            <person name="Young S.K."/>
            <person name="Zeng Q."/>
            <person name="Gargeya S."/>
            <person name="Fitzgerald M."/>
            <person name="Haas B."/>
            <person name="Abouelleil A."/>
            <person name="Allen A.W."/>
            <person name="Alvarado L."/>
            <person name="Arachchi H.M."/>
            <person name="Berlin A.M."/>
            <person name="Chapman S.B."/>
            <person name="Gainer-Dewar J."/>
            <person name="Goldberg J."/>
            <person name="Griggs A."/>
            <person name="Gujja S."/>
            <person name="Hansen M."/>
            <person name="Howarth C."/>
            <person name="Imamovic A."/>
            <person name="Ireland A."/>
            <person name="Larimer J."/>
            <person name="McCowan C."/>
            <person name="Murphy C."/>
            <person name="Pearson M."/>
            <person name="Poon T.W."/>
            <person name="Priest M."/>
            <person name="Roberts A."/>
            <person name="Saif S."/>
            <person name="Shea T."/>
            <person name="Sisk P."/>
            <person name="Sykes S."/>
            <person name="Wortman J."/>
            <person name="Nusbaum C."/>
            <person name="Birren B."/>
        </authorList>
    </citation>
    <scope>NUCLEOTIDE SEQUENCE [LARGE SCALE GENOMIC DNA]</scope>
    <source>
        <strain evidence="2 3">CBS 101466</strain>
    </source>
</reference>